<dbReference type="GO" id="GO:0005737">
    <property type="term" value="C:cytoplasm"/>
    <property type="evidence" value="ECO:0007669"/>
    <property type="project" value="TreeGrafter"/>
</dbReference>
<feature type="compositionally biased region" description="Basic and acidic residues" evidence="1">
    <location>
        <begin position="69"/>
        <end position="83"/>
    </location>
</feature>
<dbReference type="GO" id="GO:0000122">
    <property type="term" value="P:negative regulation of transcription by RNA polymerase II"/>
    <property type="evidence" value="ECO:0007669"/>
    <property type="project" value="TreeGrafter"/>
</dbReference>
<feature type="domain" description="DUF3295" evidence="2">
    <location>
        <begin position="8"/>
        <end position="88"/>
    </location>
</feature>
<dbReference type="InterPro" id="IPR053043">
    <property type="entry name" value="Ras-cAMP_regulatory"/>
</dbReference>
<keyword evidence="4" id="KW-1185">Reference proteome</keyword>
<comment type="caution">
    <text evidence="3">The sequence shown here is derived from an EMBL/GenBank/DDBJ whole genome shotgun (WGS) entry which is preliminary data.</text>
</comment>
<protein>
    <recommendedName>
        <fullName evidence="2">DUF3295 domain-containing protein</fullName>
    </recommendedName>
</protein>
<dbReference type="PANTHER" id="PTHR28014:SF1">
    <property type="entry name" value="NEGATIVE REGULATOR OF RAS-CAMP PATHWAY"/>
    <property type="match status" value="1"/>
</dbReference>
<dbReference type="Proteomes" id="UP001286456">
    <property type="component" value="Unassembled WGS sequence"/>
</dbReference>
<evidence type="ECO:0000313" key="3">
    <source>
        <dbReference type="EMBL" id="KAK3323696.1"/>
    </source>
</evidence>
<dbReference type="Pfam" id="PF11702">
    <property type="entry name" value="DUF3295"/>
    <property type="match status" value="1"/>
</dbReference>
<dbReference type="GO" id="GO:0031930">
    <property type="term" value="P:mitochondria-nucleus signaling pathway"/>
    <property type="evidence" value="ECO:0007669"/>
    <property type="project" value="TreeGrafter"/>
</dbReference>
<dbReference type="EMBL" id="JAUEPO010000004">
    <property type="protein sequence ID" value="KAK3323696.1"/>
    <property type="molecule type" value="Genomic_DNA"/>
</dbReference>
<evidence type="ECO:0000256" key="1">
    <source>
        <dbReference type="SAM" id="MobiDB-lite"/>
    </source>
</evidence>
<organism evidence="3 4">
    <name type="scientific">Cercophora scortea</name>
    <dbReference type="NCBI Taxonomy" id="314031"/>
    <lineage>
        <taxon>Eukaryota</taxon>
        <taxon>Fungi</taxon>
        <taxon>Dikarya</taxon>
        <taxon>Ascomycota</taxon>
        <taxon>Pezizomycotina</taxon>
        <taxon>Sordariomycetes</taxon>
        <taxon>Sordariomycetidae</taxon>
        <taxon>Sordariales</taxon>
        <taxon>Lasiosphaeriaceae</taxon>
        <taxon>Cercophora</taxon>
    </lineage>
</organism>
<dbReference type="PANTHER" id="PTHR28014">
    <property type="entry name" value="NEGATIVE REGULATOR OF RAS-CAMP PATHWAY"/>
    <property type="match status" value="1"/>
</dbReference>
<dbReference type="InterPro" id="IPR021711">
    <property type="entry name" value="DUF3295"/>
</dbReference>
<name>A0AAE0IEQ2_9PEZI</name>
<evidence type="ECO:0000259" key="2">
    <source>
        <dbReference type="Pfam" id="PF11702"/>
    </source>
</evidence>
<feature type="region of interest" description="Disordered" evidence="1">
    <location>
        <begin position="69"/>
        <end position="95"/>
    </location>
</feature>
<dbReference type="GO" id="GO:0006808">
    <property type="term" value="P:regulation of nitrogen utilization"/>
    <property type="evidence" value="ECO:0007669"/>
    <property type="project" value="TreeGrafter"/>
</dbReference>
<reference evidence="3" key="2">
    <citation type="submission" date="2023-06" db="EMBL/GenBank/DDBJ databases">
        <authorList>
            <consortium name="Lawrence Berkeley National Laboratory"/>
            <person name="Haridas S."/>
            <person name="Hensen N."/>
            <person name="Bonometti L."/>
            <person name="Westerberg I."/>
            <person name="Brannstrom I.O."/>
            <person name="Guillou S."/>
            <person name="Cros-Aarteil S."/>
            <person name="Calhoun S."/>
            <person name="Kuo A."/>
            <person name="Mondo S."/>
            <person name="Pangilinan J."/>
            <person name="Riley R."/>
            <person name="Labutti K."/>
            <person name="Andreopoulos B."/>
            <person name="Lipzen A."/>
            <person name="Chen C."/>
            <person name="Yanf M."/>
            <person name="Daum C."/>
            <person name="Ng V."/>
            <person name="Clum A."/>
            <person name="Steindorff A."/>
            <person name="Ohm R."/>
            <person name="Martin F."/>
            <person name="Silar P."/>
            <person name="Natvig D."/>
            <person name="Lalanne C."/>
            <person name="Gautier V."/>
            <person name="Ament-Velasquez S.L."/>
            <person name="Kruys A."/>
            <person name="Hutchinson M.I."/>
            <person name="Powell A.J."/>
            <person name="Barry K."/>
            <person name="Miller A.N."/>
            <person name="Grigoriev I.V."/>
            <person name="Debuchy R."/>
            <person name="Gladieux P."/>
            <person name="Thoren M.H."/>
            <person name="Johannesson H."/>
        </authorList>
    </citation>
    <scope>NUCLEOTIDE SEQUENCE</scope>
    <source>
        <strain evidence="3">SMH4131-1</strain>
    </source>
</reference>
<accession>A0AAE0IEQ2</accession>
<sequence length="141" mass="15459">MKRGLRALPMRPTNEVPRASAQPINVTATGMNHQLATELTESLRRQLLWERSQKDLTINAVLKRRHTSHDVAHLKQHPERPYMNERNNVDGVLDPGSRAPAGGWCGVTPGGPVRRKARLPTDVATCLGTSGFLGAIPTAQN</sequence>
<gene>
    <name evidence="3" type="ORF">B0T19DRAFT_426727</name>
</gene>
<evidence type="ECO:0000313" key="4">
    <source>
        <dbReference type="Proteomes" id="UP001286456"/>
    </source>
</evidence>
<dbReference type="AlphaFoldDB" id="A0AAE0IEQ2"/>
<proteinExistence type="predicted"/>
<reference evidence="3" key="1">
    <citation type="journal article" date="2023" name="Mol. Phylogenet. Evol.">
        <title>Genome-scale phylogeny and comparative genomics of the fungal order Sordariales.</title>
        <authorList>
            <person name="Hensen N."/>
            <person name="Bonometti L."/>
            <person name="Westerberg I."/>
            <person name="Brannstrom I.O."/>
            <person name="Guillou S."/>
            <person name="Cros-Aarteil S."/>
            <person name="Calhoun S."/>
            <person name="Haridas S."/>
            <person name="Kuo A."/>
            <person name="Mondo S."/>
            <person name="Pangilinan J."/>
            <person name="Riley R."/>
            <person name="LaButti K."/>
            <person name="Andreopoulos B."/>
            <person name="Lipzen A."/>
            <person name="Chen C."/>
            <person name="Yan M."/>
            <person name="Daum C."/>
            <person name="Ng V."/>
            <person name="Clum A."/>
            <person name="Steindorff A."/>
            <person name="Ohm R.A."/>
            <person name="Martin F."/>
            <person name="Silar P."/>
            <person name="Natvig D.O."/>
            <person name="Lalanne C."/>
            <person name="Gautier V."/>
            <person name="Ament-Velasquez S.L."/>
            <person name="Kruys A."/>
            <person name="Hutchinson M.I."/>
            <person name="Powell A.J."/>
            <person name="Barry K."/>
            <person name="Miller A.N."/>
            <person name="Grigoriev I.V."/>
            <person name="Debuchy R."/>
            <person name="Gladieux P."/>
            <person name="Hiltunen Thoren M."/>
            <person name="Johannesson H."/>
        </authorList>
    </citation>
    <scope>NUCLEOTIDE SEQUENCE</scope>
    <source>
        <strain evidence="3">SMH4131-1</strain>
    </source>
</reference>